<feature type="domain" description="AB hydrolase-1" evidence="1">
    <location>
        <begin position="41"/>
        <end position="281"/>
    </location>
</feature>
<protein>
    <submittedName>
        <fullName evidence="2">Alpha/beta hydrolase</fullName>
    </submittedName>
</protein>
<reference evidence="2 3" key="1">
    <citation type="submission" date="2023-05" db="EMBL/GenBank/DDBJ databases">
        <title>Streptantibioticus silvisoli sp. nov., acidotolerant actinomycetes 1 from pine litter.</title>
        <authorList>
            <person name="Swiecimska M."/>
            <person name="Golinska P."/>
            <person name="Sangal V."/>
            <person name="Wachnowicz B."/>
            <person name="Goodfellow M."/>
        </authorList>
    </citation>
    <scope>NUCLEOTIDE SEQUENCE [LARGE SCALE GENOMIC DNA]</scope>
    <source>
        <strain evidence="2 3">DSM 42109</strain>
    </source>
</reference>
<dbReference type="Pfam" id="PF12697">
    <property type="entry name" value="Abhydrolase_6"/>
    <property type="match status" value="1"/>
</dbReference>
<accession>A0ABT7A9H8</accession>
<name>A0ABT7A9H8_9ACTN</name>
<dbReference type="PANTHER" id="PTHR46438">
    <property type="entry name" value="ALPHA/BETA-HYDROLASES SUPERFAMILY PROTEIN"/>
    <property type="match status" value="1"/>
</dbReference>
<dbReference type="SUPFAM" id="SSF53474">
    <property type="entry name" value="alpha/beta-Hydrolases"/>
    <property type="match status" value="1"/>
</dbReference>
<keyword evidence="3" id="KW-1185">Reference proteome</keyword>
<dbReference type="Proteomes" id="UP001214441">
    <property type="component" value="Unassembled WGS sequence"/>
</dbReference>
<dbReference type="InterPro" id="IPR000073">
    <property type="entry name" value="AB_hydrolase_1"/>
</dbReference>
<evidence type="ECO:0000259" key="1">
    <source>
        <dbReference type="Pfam" id="PF12697"/>
    </source>
</evidence>
<evidence type="ECO:0000313" key="2">
    <source>
        <dbReference type="EMBL" id="MDJ1137697.1"/>
    </source>
</evidence>
<dbReference type="PANTHER" id="PTHR46438:SF11">
    <property type="entry name" value="LIPASE-RELATED"/>
    <property type="match status" value="1"/>
</dbReference>
<keyword evidence="2" id="KW-0378">Hydrolase</keyword>
<dbReference type="Gene3D" id="3.40.50.1820">
    <property type="entry name" value="alpha/beta hydrolase"/>
    <property type="match status" value="1"/>
</dbReference>
<dbReference type="PRINTS" id="PR00111">
    <property type="entry name" value="ABHYDROLASE"/>
</dbReference>
<sequence>MAAVFTPQTPARFSGSAVRVSPPGGPALDIAYERRGSGEPVLLLHGVGHHWQAWEPVLTVLASRYDVIAPDLPGFGASPGLPDGISYGTRSVVPLLAATCAELGVERPHVVGNSLGGLLALEMGLLGHARSVTALSPAGFWTEAERRYAFGVLLGMRAGARLLPDPVVRLLARGAAGRAALTSSIYARPGRRSPEAVVAETRALRQAVGFSEALAEGRRRTSLFQEDIRDVPVTIAWGDRDRVLLRRQGIRAKRLIPGARLVRLRGCGHVPMNDDPATVARVVLDTLRGALPPKTEGAGEDAAVPAP</sequence>
<comment type="caution">
    <text evidence="2">The sequence shown here is derived from an EMBL/GenBank/DDBJ whole genome shotgun (WGS) entry which is preliminary data.</text>
</comment>
<dbReference type="GO" id="GO:0016787">
    <property type="term" value="F:hydrolase activity"/>
    <property type="evidence" value="ECO:0007669"/>
    <property type="project" value="UniProtKB-KW"/>
</dbReference>
<proteinExistence type="predicted"/>
<gene>
    <name evidence="2" type="ORF">NMN56_038235</name>
</gene>
<dbReference type="EMBL" id="JANCPR020000063">
    <property type="protein sequence ID" value="MDJ1137697.1"/>
    <property type="molecule type" value="Genomic_DNA"/>
</dbReference>
<organism evidence="2 3">
    <name type="scientific">Streptomyces iconiensis</name>
    <dbReference type="NCBI Taxonomy" id="1384038"/>
    <lineage>
        <taxon>Bacteria</taxon>
        <taxon>Bacillati</taxon>
        <taxon>Actinomycetota</taxon>
        <taxon>Actinomycetes</taxon>
        <taxon>Kitasatosporales</taxon>
        <taxon>Streptomycetaceae</taxon>
        <taxon>Streptomyces</taxon>
    </lineage>
</organism>
<dbReference type="RefSeq" id="WP_274047427.1">
    <property type="nucleotide sequence ID" value="NZ_JANCPR020000063.1"/>
</dbReference>
<evidence type="ECO:0000313" key="3">
    <source>
        <dbReference type="Proteomes" id="UP001214441"/>
    </source>
</evidence>
<dbReference type="InterPro" id="IPR029058">
    <property type="entry name" value="AB_hydrolase_fold"/>
</dbReference>